<gene>
    <name evidence="2" type="ORF">BDV95DRAFT_595264</name>
</gene>
<comment type="caution">
    <text evidence="2">The sequence shown here is derived from an EMBL/GenBank/DDBJ whole genome shotgun (WGS) entry which is preliminary data.</text>
</comment>
<proteinExistence type="predicted"/>
<sequence>MSQQSLRGSGPVSVWGFAQGQNRNFSLREYEFGHVERTDQGGIWSTPQSRNRAWGLGSGRGAVDQYQQQQQYLDTRPYSLYGQQQRQQPARRLDQEPEYTYPYTPPEFCEWAVPSANTTPASYRYQLSGFNPRAQFDSSPITPPSAYQPPQVYFLPPQIEDQPTSTLANIPRRLTMRELAIMDSWHAEWDPAPDTSPASALTGTGMVWNKLLQTPVDIDHINHARKAQKVDLRYYGDDADAPDGVLALDERNAEANRVAREKRVAGNRKRVGENRAAQVKRRQKAPSGKSRKNQEPVPAFKDGGSQGRELGWWSGPIYWPGDP</sequence>
<dbReference type="Proteomes" id="UP000481861">
    <property type="component" value="Unassembled WGS sequence"/>
</dbReference>
<keyword evidence="3" id="KW-1185">Reference proteome</keyword>
<evidence type="ECO:0000256" key="1">
    <source>
        <dbReference type="SAM" id="MobiDB-lite"/>
    </source>
</evidence>
<feature type="region of interest" description="Disordered" evidence="1">
    <location>
        <begin position="264"/>
        <end position="323"/>
    </location>
</feature>
<evidence type="ECO:0000313" key="2">
    <source>
        <dbReference type="EMBL" id="KAF2870522.1"/>
    </source>
</evidence>
<evidence type="ECO:0000313" key="3">
    <source>
        <dbReference type="Proteomes" id="UP000481861"/>
    </source>
</evidence>
<accession>A0A7C8MDE4</accession>
<name>A0A7C8MDE4_9PLEO</name>
<dbReference type="EMBL" id="JAADJZ010000013">
    <property type="protein sequence ID" value="KAF2870522.1"/>
    <property type="molecule type" value="Genomic_DNA"/>
</dbReference>
<reference evidence="2 3" key="1">
    <citation type="submission" date="2020-01" db="EMBL/GenBank/DDBJ databases">
        <authorList>
            <consortium name="DOE Joint Genome Institute"/>
            <person name="Haridas S."/>
            <person name="Albert R."/>
            <person name="Binder M."/>
            <person name="Bloem J."/>
            <person name="Labutti K."/>
            <person name="Salamov A."/>
            <person name="Andreopoulos B."/>
            <person name="Baker S.E."/>
            <person name="Barry K."/>
            <person name="Bills G."/>
            <person name="Bluhm B.H."/>
            <person name="Cannon C."/>
            <person name="Castanera R."/>
            <person name="Culley D.E."/>
            <person name="Daum C."/>
            <person name="Ezra D."/>
            <person name="Gonzalez J.B."/>
            <person name="Henrissat B."/>
            <person name="Kuo A."/>
            <person name="Liang C."/>
            <person name="Lipzen A."/>
            <person name="Lutzoni F."/>
            <person name="Magnuson J."/>
            <person name="Mondo S."/>
            <person name="Nolan M."/>
            <person name="Ohm R."/>
            <person name="Pangilinan J."/>
            <person name="Park H.-J.H."/>
            <person name="Ramirez L."/>
            <person name="Alfaro M."/>
            <person name="Sun H."/>
            <person name="Tritt A."/>
            <person name="Yoshinaga Y."/>
            <person name="Zwiers L.-H.L."/>
            <person name="Turgeon B.G."/>
            <person name="Goodwin S.B."/>
            <person name="Spatafora J.W."/>
            <person name="Crous P.W."/>
            <person name="Grigoriev I.V."/>
        </authorList>
    </citation>
    <scope>NUCLEOTIDE SEQUENCE [LARGE SCALE GENOMIC DNA]</scope>
    <source>
        <strain evidence="2 3">CBS 611.86</strain>
    </source>
</reference>
<organism evidence="2 3">
    <name type="scientific">Massariosphaeria phaeospora</name>
    <dbReference type="NCBI Taxonomy" id="100035"/>
    <lineage>
        <taxon>Eukaryota</taxon>
        <taxon>Fungi</taxon>
        <taxon>Dikarya</taxon>
        <taxon>Ascomycota</taxon>
        <taxon>Pezizomycotina</taxon>
        <taxon>Dothideomycetes</taxon>
        <taxon>Pleosporomycetidae</taxon>
        <taxon>Pleosporales</taxon>
        <taxon>Pleosporales incertae sedis</taxon>
        <taxon>Massariosphaeria</taxon>
    </lineage>
</organism>
<dbReference type="AlphaFoldDB" id="A0A7C8MDE4"/>
<protein>
    <submittedName>
        <fullName evidence="2">Uncharacterized protein</fullName>
    </submittedName>
</protein>